<evidence type="ECO:0000259" key="7">
    <source>
        <dbReference type="Pfam" id="PF00892"/>
    </source>
</evidence>
<dbReference type="PANTHER" id="PTHR32322:SF18">
    <property type="entry name" value="S-ADENOSYLMETHIONINE_S-ADENOSYLHOMOCYSTEINE TRANSPORTER"/>
    <property type="match status" value="1"/>
</dbReference>
<feature type="domain" description="EamA" evidence="7">
    <location>
        <begin position="11"/>
        <end position="144"/>
    </location>
</feature>
<keyword evidence="9" id="KW-1185">Reference proteome</keyword>
<evidence type="ECO:0000256" key="5">
    <source>
        <dbReference type="ARBA" id="ARBA00023136"/>
    </source>
</evidence>
<feature type="domain" description="EamA" evidence="7">
    <location>
        <begin position="158"/>
        <end position="292"/>
    </location>
</feature>
<keyword evidence="5 6" id="KW-0472">Membrane</keyword>
<proteinExistence type="predicted"/>
<feature type="transmembrane region" description="Helical" evidence="6">
    <location>
        <begin position="275"/>
        <end position="292"/>
    </location>
</feature>
<comment type="caution">
    <text evidence="8">The sequence shown here is derived from an EMBL/GenBank/DDBJ whole genome shotgun (WGS) entry which is preliminary data.</text>
</comment>
<feature type="transmembrane region" description="Helical" evidence="6">
    <location>
        <begin position="248"/>
        <end position="269"/>
    </location>
</feature>
<dbReference type="Proteomes" id="UP000564885">
    <property type="component" value="Unassembled WGS sequence"/>
</dbReference>
<feature type="transmembrane region" description="Helical" evidence="6">
    <location>
        <begin position="156"/>
        <end position="177"/>
    </location>
</feature>
<dbReference type="SUPFAM" id="SSF103481">
    <property type="entry name" value="Multidrug resistance efflux transporter EmrE"/>
    <property type="match status" value="2"/>
</dbReference>
<feature type="transmembrane region" description="Helical" evidence="6">
    <location>
        <begin position="95"/>
        <end position="118"/>
    </location>
</feature>
<evidence type="ECO:0000313" key="8">
    <source>
        <dbReference type="EMBL" id="NNM71446.1"/>
    </source>
</evidence>
<feature type="transmembrane region" description="Helical" evidence="6">
    <location>
        <begin position="219"/>
        <end position="241"/>
    </location>
</feature>
<keyword evidence="2" id="KW-1003">Cell membrane</keyword>
<evidence type="ECO:0000313" key="9">
    <source>
        <dbReference type="Proteomes" id="UP000564885"/>
    </source>
</evidence>
<feature type="transmembrane region" description="Helical" evidence="6">
    <location>
        <begin position="72"/>
        <end position="89"/>
    </location>
</feature>
<reference evidence="8 9" key="1">
    <citation type="submission" date="2020-04" db="EMBL/GenBank/DDBJ databases">
        <title>Enterovirga sp. isolate from soil.</title>
        <authorList>
            <person name="Chea S."/>
            <person name="Kim D.-U."/>
        </authorList>
    </citation>
    <scope>NUCLEOTIDE SEQUENCE [LARGE SCALE GENOMIC DNA]</scope>
    <source>
        <strain evidence="8 9">DB1703</strain>
    </source>
</reference>
<sequence>MAAAKRTDRQLGILLLAVTVVGWGLNWPVVKVLLQDWPPLFARGLAGVAAAGLLAALAGWRGERILVPGRSVARLAAAGFANVFAWMGFTTVAMQWLSVAEAALLVYTMPLWVCLLDWPIRDVRPSNRHLLALALGFGGIVVLLGGEVGGSTAPGWGLGVTLALLAAILFAAATLLLRPVTEVTPVVATTWQVGLACAPMLLLGIASEHGRIGSLSPGGALAFAYMVLGPMAACYVTWFAALRRLPSATAAIGTLLVPVIGIVSATLLLGEPLGWRESLAMALTLSGVALALRKDQGDR</sequence>
<dbReference type="InterPro" id="IPR050638">
    <property type="entry name" value="AA-Vitamin_Transporters"/>
</dbReference>
<dbReference type="AlphaFoldDB" id="A0A849HVA2"/>
<dbReference type="EMBL" id="JABEPP010000001">
    <property type="protein sequence ID" value="NNM71446.1"/>
    <property type="molecule type" value="Genomic_DNA"/>
</dbReference>
<gene>
    <name evidence="8" type="ORF">HJG44_03420</name>
</gene>
<dbReference type="GO" id="GO:0005886">
    <property type="term" value="C:plasma membrane"/>
    <property type="evidence" value="ECO:0007669"/>
    <property type="project" value="UniProtKB-SubCell"/>
</dbReference>
<dbReference type="PANTHER" id="PTHR32322">
    <property type="entry name" value="INNER MEMBRANE TRANSPORTER"/>
    <property type="match status" value="1"/>
</dbReference>
<evidence type="ECO:0000256" key="6">
    <source>
        <dbReference type="SAM" id="Phobius"/>
    </source>
</evidence>
<evidence type="ECO:0000256" key="1">
    <source>
        <dbReference type="ARBA" id="ARBA00004651"/>
    </source>
</evidence>
<dbReference type="Pfam" id="PF00892">
    <property type="entry name" value="EamA"/>
    <property type="match status" value="2"/>
</dbReference>
<feature type="transmembrane region" description="Helical" evidence="6">
    <location>
        <begin position="189"/>
        <end position="207"/>
    </location>
</feature>
<evidence type="ECO:0000256" key="4">
    <source>
        <dbReference type="ARBA" id="ARBA00022989"/>
    </source>
</evidence>
<name>A0A849HVA2_9HYPH</name>
<feature type="transmembrane region" description="Helical" evidence="6">
    <location>
        <begin position="12"/>
        <end position="34"/>
    </location>
</feature>
<feature type="transmembrane region" description="Helical" evidence="6">
    <location>
        <begin position="130"/>
        <end position="150"/>
    </location>
</feature>
<comment type="subcellular location">
    <subcellularLocation>
        <location evidence="1">Cell membrane</location>
        <topology evidence="1">Multi-pass membrane protein</topology>
    </subcellularLocation>
</comment>
<protein>
    <submittedName>
        <fullName evidence="8">DMT family transporter</fullName>
    </submittedName>
</protein>
<accession>A0A849HVA2</accession>
<evidence type="ECO:0000256" key="3">
    <source>
        <dbReference type="ARBA" id="ARBA00022692"/>
    </source>
</evidence>
<dbReference type="InterPro" id="IPR000620">
    <property type="entry name" value="EamA_dom"/>
</dbReference>
<keyword evidence="4 6" id="KW-1133">Transmembrane helix</keyword>
<evidence type="ECO:0000256" key="2">
    <source>
        <dbReference type="ARBA" id="ARBA00022475"/>
    </source>
</evidence>
<keyword evidence="3 6" id="KW-0812">Transmembrane</keyword>
<feature type="transmembrane region" description="Helical" evidence="6">
    <location>
        <begin position="40"/>
        <end position="60"/>
    </location>
</feature>
<dbReference type="InterPro" id="IPR037185">
    <property type="entry name" value="EmrE-like"/>
</dbReference>
<dbReference type="RefSeq" id="WP_171216907.1">
    <property type="nucleotide sequence ID" value="NZ_JABEPP010000001.1"/>
</dbReference>
<organism evidence="8 9">
    <name type="scientific">Enterovirga aerilata</name>
    <dbReference type="NCBI Taxonomy" id="2730920"/>
    <lineage>
        <taxon>Bacteria</taxon>
        <taxon>Pseudomonadati</taxon>
        <taxon>Pseudomonadota</taxon>
        <taxon>Alphaproteobacteria</taxon>
        <taxon>Hyphomicrobiales</taxon>
        <taxon>Methylobacteriaceae</taxon>
        <taxon>Enterovirga</taxon>
    </lineage>
</organism>